<accession>A0ABN8VYX2</accession>
<keyword evidence="2" id="KW-1185">Reference proteome</keyword>
<evidence type="ECO:0000313" key="1">
    <source>
        <dbReference type="EMBL" id="CAI2717116.1"/>
    </source>
</evidence>
<name>A0ABN8VYX2_9BACT</name>
<dbReference type="Proteomes" id="UP001157733">
    <property type="component" value="Chromosome"/>
</dbReference>
<protein>
    <submittedName>
        <fullName evidence="1">Uncharacterized protein</fullName>
    </submittedName>
</protein>
<dbReference type="EMBL" id="OX336137">
    <property type="protein sequence ID" value="CAI2717116.1"/>
    <property type="molecule type" value="Genomic_DNA"/>
</dbReference>
<reference evidence="1 2" key="1">
    <citation type="submission" date="2022-09" db="EMBL/GenBank/DDBJ databases">
        <authorList>
            <person name="Kop L."/>
        </authorList>
    </citation>
    <scope>NUCLEOTIDE SEQUENCE [LARGE SCALE GENOMIC DNA]</scope>
    <source>
        <strain evidence="1 2">347</strain>
    </source>
</reference>
<proteinExistence type="predicted"/>
<evidence type="ECO:0000313" key="2">
    <source>
        <dbReference type="Proteomes" id="UP001157733"/>
    </source>
</evidence>
<dbReference type="RefSeq" id="WP_282010081.1">
    <property type="nucleotide sequence ID" value="NZ_OX336137.1"/>
</dbReference>
<gene>
    <name evidence="1" type="ORF">NSPWAT_0257</name>
</gene>
<sequence>MAGSVHPILSEYSSQIPKGLQTYQSIHAVKSYEEIVEVARKEMIAFKSLDGVLPDARTVREVLQESGSEESIEDMDGLDKDRVRVVGALNLILEFSEAMAED</sequence>
<organism evidence="1 2">
    <name type="scientific">Nitrospina watsonii</name>
    <dbReference type="NCBI Taxonomy" id="1323948"/>
    <lineage>
        <taxon>Bacteria</taxon>
        <taxon>Pseudomonadati</taxon>
        <taxon>Nitrospinota/Tectimicrobiota group</taxon>
        <taxon>Nitrospinota</taxon>
        <taxon>Nitrospinia</taxon>
        <taxon>Nitrospinales</taxon>
        <taxon>Nitrospinaceae</taxon>
        <taxon>Nitrospina</taxon>
    </lineage>
</organism>